<organism evidence="2 3">
    <name type="scientific">Plantactinospora mayteni</name>
    <dbReference type="NCBI Taxonomy" id="566021"/>
    <lineage>
        <taxon>Bacteria</taxon>
        <taxon>Bacillati</taxon>
        <taxon>Actinomycetota</taxon>
        <taxon>Actinomycetes</taxon>
        <taxon>Micromonosporales</taxon>
        <taxon>Micromonosporaceae</taxon>
        <taxon>Plantactinospora</taxon>
    </lineage>
</organism>
<gene>
    <name evidence="2" type="ORF">Pma05_11830</name>
</gene>
<protein>
    <recommendedName>
        <fullName evidence="4">DUF2970 domain-containing protein</fullName>
    </recommendedName>
</protein>
<feature type="transmembrane region" description="Helical" evidence="1">
    <location>
        <begin position="34"/>
        <end position="55"/>
    </location>
</feature>
<reference evidence="2 3" key="1">
    <citation type="submission" date="2021-01" db="EMBL/GenBank/DDBJ databases">
        <title>Whole genome shotgun sequence of Plantactinospora mayteni NBRC 109088.</title>
        <authorList>
            <person name="Komaki H."/>
            <person name="Tamura T."/>
        </authorList>
    </citation>
    <scope>NUCLEOTIDE SEQUENCE [LARGE SCALE GENOMIC DNA]</scope>
    <source>
        <strain evidence="2 3">NBRC 109088</strain>
    </source>
</reference>
<dbReference type="Proteomes" id="UP000621500">
    <property type="component" value="Unassembled WGS sequence"/>
</dbReference>
<accession>A0ABQ4EJ13</accession>
<name>A0ABQ4EJ13_9ACTN</name>
<proteinExistence type="predicted"/>
<keyword evidence="1" id="KW-1133">Transmembrane helix</keyword>
<keyword evidence="1" id="KW-0812">Transmembrane</keyword>
<dbReference type="EMBL" id="BONX01000007">
    <property type="protein sequence ID" value="GIG94610.1"/>
    <property type="molecule type" value="Genomic_DNA"/>
</dbReference>
<dbReference type="RefSeq" id="WP_203856260.1">
    <property type="nucleotide sequence ID" value="NZ_BAAAZQ010000005.1"/>
</dbReference>
<evidence type="ECO:0000313" key="2">
    <source>
        <dbReference type="EMBL" id="GIG94610.1"/>
    </source>
</evidence>
<keyword evidence="1" id="KW-0472">Membrane</keyword>
<sequence length="73" mass="7826">MTYLALNYLLTHIRTARQRLVRSYRDDGYSTETILVASLLVVLAIAVLAILATAVTNKANDIDLDAPAPAPGG</sequence>
<evidence type="ECO:0008006" key="4">
    <source>
        <dbReference type="Google" id="ProtNLM"/>
    </source>
</evidence>
<evidence type="ECO:0000256" key="1">
    <source>
        <dbReference type="SAM" id="Phobius"/>
    </source>
</evidence>
<evidence type="ECO:0000313" key="3">
    <source>
        <dbReference type="Proteomes" id="UP000621500"/>
    </source>
</evidence>
<comment type="caution">
    <text evidence="2">The sequence shown here is derived from an EMBL/GenBank/DDBJ whole genome shotgun (WGS) entry which is preliminary data.</text>
</comment>
<keyword evidence="3" id="KW-1185">Reference proteome</keyword>